<dbReference type="PANTHER" id="PTHR13939:SF0">
    <property type="entry name" value="NMN AMIDOHYDROLASE-LIKE PROTEIN YFAY"/>
    <property type="match status" value="1"/>
</dbReference>
<dbReference type="AlphaFoldDB" id="A0A1I2FIG7"/>
<dbReference type="STRING" id="1798228.SAMN05216574_10899"/>
<protein>
    <recommendedName>
        <fullName evidence="1">CinA-like protein</fullName>
    </recommendedName>
</protein>
<evidence type="ECO:0000256" key="1">
    <source>
        <dbReference type="HAMAP-Rule" id="MF_00226"/>
    </source>
</evidence>
<gene>
    <name evidence="3" type="ORF">SAMN05216574_10899</name>
</gene>
<dbReference type="EMBL" id="FOND01000008">
    <property type="protein sequence ID" value="SFF04306.1"/>
    <property type="molecule type" value="Genomic_DNA"/>
</dbReference>
<name>A0A1I2FIG7_9ACTN</name>
<dbReference type="InterPro" id="IPR036425">
    <property type="entry name" value="MoaB/Mog-like_dom_sf"/>
</dbReference>
<comment type="similarity">
    <text evidence="1">Belongs to the CinA family.</text>
</comment>
<dbReference type="InterPro" id="IPR050101">
    <property type="entry name" value="CinA"/>
</dbReference>
<dbReference type="Gene3D" id="3.90.950.20">
    <property type="entry name" value="CinA-like"/>
    <property type="match status" value="1"/>
</dbReference>
<feature type="domain" description="MoaB/Mog" evidence="2">
    <location>
        <begin position="15"/>
        <end position="195"/>
    </location>
</feature>
<dbReference type="InterPro" id="IPR008136">
    <property type="entry name" value="CinA_C"/>
</dbReference>
<keyword evidence="4" id="KW-1185">Reference proteome</keyword>
<dbReference type="HAMAP" id="MF_00226_B">
    <property type="entry name" value="CinA_B"/>
    <property type="match status" value="1"/>
</dbReference>
<evidence type="ECO:0000313" key="4">
    <source>
        <dbReference type="Proteomes" id="UP000198589"/>
    </source>
</evidence>
<dbReference type="SMART" id="SM00852">
    <property type="entry name" value="MoCF_biosynth"/>
    <property type="match status" value="1"/>
</dbReference>
<dbReference type="NCBIfam" id="NF001813">
    <property type="entry name" value="PRK00549.1"/>
    <property type="match status" value="1"/>
</dbReference>
<dbReference type="PANTHER" id="PTHR13939">
    <property type="entry name" value="NICOTINAMIDE-NUCLEOTIDE AMIDOHYDROLASE PNCC"/>
    <property type="match status" value="1"/>
</dbReference>
<dbReference type="NCBIfam" id="TIGR00199">
    <property type="entry name" value="PncC_domain"/>
    <property type="match status" value="1"/>
</dbReference>
<evidence type="ECO:0000259" key="2">
    <source>
        <dbReference type="SMART" id="SM00852"/>
    </source>
</evidence>
<proteinExistence type="inferred from homology"/>
<dbReference type="PIRSF" id="PIRSF006728">
    <property type="entry name" value="CinA"/>
    <property type="match status" value="1"/>
</dbReference>
<dbReference type="InterPro" id="IPR001453">
    <property type="entry name" value="MoaB/Mog_dom"/>
</dbReference>
<dbReference type="Pfam" id="PF00994">
    <property type="entry name" value="MoCF_biosynth"/>
    <property type="match status" value="1"/>
</dbReference>
<dbReference type="Gene3D" id="3.40.980.10">
    <property type="entry name" value="MoaB/Mog-like domain"/>
    <property type="match status" value="1"/>
</dbReference>
<dbReference type="SUPFAM" id="SSF53218">
    <property type="entry name" value="Molybdenum cofactor biosynthesis proteins"/>
    <property type="match status" value="1"/>
</dbReference>
<reference evidence="4" key="1">
    <citation type="submission" date="2016-10" db="EMBL/GenBank/DDBJ databases">
        <authorList>
            <person name="Varghese N."/>
            <person name="Submissions S."/>
        </authorList>
    </citation>
    <scope>NUCLEOTIDE SEQUENCE [LARGE SCALE GENOMIC DNA]</scope>
    <source>
        <strain evidence="4">DSM 46838</strain>
    </source>
</reference>
<dbReference type="InterPro" id="IPR036653">
    <property type="entry name" value="CinA-like_C"/>
</dbReference>
<sequence length="436" mass="44264">MAGGPRVGAVSARAGIVVTGTEVLTGRVADRNGPWLAEQLRLLGVDVGHVVVVGDRPEDLRGALTFLAGTGVDLVITTGGLGPTADDLTAQLVGEVQGRPSAVDPELERRIAAIVERLAARRGWRTDPVATAAGVRKQALVPEGATVLEPVGTAPGLVVPPAAGRGGPTVLVLPGPPAELQGMWPAALAEPSLRTALAGAEELRQETVRLWGTLEAQLAATLREHEAELGALEITTCLRDGELEIVTRFPPSAQPAYDRLGAVLAAEYADTLFSTGPSLDDLVARGFADRGWTVATGESCTGGLLAARLTERAGSSAWVLGGVTAYANSAKQQLLGVPPAMLAEHGAVSPEVAGALADGARARFGADVGVGITGVAGPGGGTADKPVGTVHVCVSTPAGRVARALRLPGSRAAVRERSVTMAMHLLRGALLGGPSA</sequence>
<dbReference type="SUPFAM" id="SSF142433">
    <property type="entry name" value="CinA-like"/>
    <property type="match status" value="1"/>
</dbReference>
<accession>A0A1I2FIG7</accession>
<evidence type="ECO:0000313" key="3">
    <source>
        <dbReference type="EMBL" id="SFF04306.1"/>
    </source>
</evidence>
<dbReference type="Proteomes" id="UP000198589">
    <property type="component" value="Unassembled WGS sequence"/>
</dbReference>
<dbReference type="InterPro" id="IPR008135">
    <property type="entry name" value="Competence-induced_CinA"/>
</dbReference>
<organism evidence="3 4">
    <name type="scientific">Blastococcus tunisiensis</name>
    <dbReference type="NCBI Taxonomy" id="1798228"/>
    <lineage>
        <taxon>Bacteria</taxon>
        <taxon>Bacillati</taxon>
        <taxon>Actinomycetota</taxon>
        <taxon>Actinomycetes</taxon>
        <taxon>Geodermatophilales</taxon>
        <taxon>Geodermatophilaceae</taxon>
        <taxon>Blastococcus</taxon>
    </lineage>
</organism>
<dbReference type="Pfam" id="PF02464">
    <property type="entry name" value="CinA"/>
    <property type="match status" value="1"/>
</dbReference>